<dbReference type="EMBL" id="GAKP01002687">
    <property type="protein sequence ID" value="JAC56265.1"/>
    <property type="molecule type" value="Transcribed_RNA"/>
</dbReference>
<dbReference type="AlphaFoldDB" id="A0A034WQ04"/>
<evidence type="ECO:0000256" key="2">
    <source>
        <dbReference type="SAM" id="MobiDB-lite"/>
    </source>
</evidence>
<name>A0A034WQ04_BACDO</name>
<dbReference type="EMBL" id="GAKP01002685">
    <property type="protein sequence ID" value="JAC56267.1"/>
    <property type="molecule type" value="Transcribed_RNA"/>
</dbReference>
<dbReference type="Pfam" id="PF02944">
    <property type="entry name" value="BESS"/>
    <property type="match status" value="1"/>
</dbReference>
<evidence type="ECO:0000313" key="4">
    <source>
        <dbReference type="EMBL" id="JAC56265.1"/>
    </source>
</evidence>
<feature type="domain" description="BESS" evidence="3">
    <location>
        <begin position="111"/>
        <end position="150"/>
    </location>
</feature>
<feature type="region of interest" description="Disordered" evidence="2">
    <location>
        <begin position="1"/>
        <end position="34"/>
    </location>
</feature>
<sequence length="153" mass="17309">MKFASNTLIQMENGAESTPGNQSQRIPPVNNVNKTSTNIEIPEIEIKDEVIILADENDKVENTAATPEISTNIMELEVSINEKNPVEFTKNTSIYNTSKSKEIEKETTAKEDDDYHFVISLLPTLRRITHARKLRTRMEIMKVVMEAAQSDNT</sequence>
<accession>A0A034WQ04</accession>
<evidence type="ECO:0000259" key="3">
    <source>
        <dbReference type="PROSITE" id="PS51031"/>
    </source>
</evidence>
<dbReference type="GO" id="GO:0005634">
    <property type="term" value="C:nucleus"/>
    <property type="evidence" value="ECO:0007669"/>
    <property type="project" value="UniProtKB-SubCell"/>
</dbReference>
<proteinExistence type="predicted"/>
<comment type="subcellular location">
    <subcellularLocation>
        <location evidence="1">Nucleus</location>
    </subcellularLocation>
</comment>
<organism evidence="4">
    <name type="scientific">Bactrocera dorsalis</name>
    <name type="common">Oriental fruit fly</name>
    <name type="synonym">Dacus dorsalis</name>
    <dbReference type="NCBI Taxonomy" id="27457"/>
    <lineage>
        <taxon>Eukaryota</taxon>
        <taxon>Metazoa</taxon>
        <taxon>Ecdysozoa</taxon>
        <taxon>Arthropoda</taxon>
        <taxon>Hexapoda</taxon>
        <taxon>Insecta</taxon>
        <taxon>Pterygota</taxon>
        <taxon>Neoptera</taxon>
        <taxon>Endopterygota</taxon>
        <taxon>Diptera</taxon>
        <taxon>Brachycera</taxon>
        <taxon>Muscomorpha</taxon>
        <taxon>Tephritoidea</taxon>
        <taxon>Tephritidae</taxon>
        <taxon>Bactrocera</taxon>
        <taxon>Bactrocera</taxon>
    </lineage>
</organism>
<evidence type="ECO:0000256" key="1">
    <source>
        <dbReference type="PROSITE-ProRule" id="PRU00371"/>
    </source>
</evidence>
<keyword evidence="1" id="KW-0539">Nucleus</keyword>
<dbReference type="PROSITE" id="PS51031">
    <property type="entry name" value="BESS"/>
    <property type="match status" value="1"/>
</dbReference>
<dbReference type="GO" id="GO:0003677">
    <property type="term" value="F:DNA binding"/>
    <property type="evidence" value="ECO:0007669"/>
    <property type="project" value="InterPro"/>
</dbReference>
<protein>
    <recommendedName>
        <fullName evidence="3">BESS domain-containing protein</fullName>
    </recommendedName>
</protein>
<dbReference type="OrthoDB" id="6433782at2759"/>
<reference evidence="4" key="1">
    <citation type="journal article" date="2014" name="BMC Genomics">
        <title>Characterizing the developmental transcriptome of the oriental fruit fly, Bactrocera dorsalis (Diptera: Tephritidae) through comparative genomic analysis with Drosophila melanogaster utilizing modENCODE datasets.</title>
        <authorList>
            <person name="Geib S.M."/>
            <person name="Calla B."/>
            <person name="Hall B."/>
            <person name="Hou S."/>
            <person name="Manoukis N.C."/>
        </authorList>
    </citation>
    <scope>NUCLEOTIDE SEQUENCE</scope>
    <source>
        <strain evidence="4">Punador</strain>
    </source>
</reference>
<dbReference type="InterPro" id="IPR004210">
    <property type="entry name" value="BESS_motif"/>
</dbReference>